<dbReference type="PANTHER" id="PTHR42770">
    <property type="entry name" value="AMINO ACID TRANSPORTER-RELATED"/>
    <property type="match status" value="1"/>
</dbReference>
<keyword evidence="5 7" id="KW-1133">Transmembrane helix</keyword>
<evidence type="ECO:0000256" key="5">
    <source>
        <dbReference type="ARBA" id="ARBA00022989"/>
    </source>
</evidence>
<keyword evidence="3" id="KW-1003">Cell membrane</keyword>
<feature type="transmembrane region" description="Helical" evidence="7">
    <location>
        <begin position="214"/>
        <end position="234"/>
    </location>
</feature>
<evidence type="ECO:0000256" key="7">
    <source>
        <dbReference type="SAM" id="Phobius"/>
    </source>
</evidence>
<dbReference type="RefSeq" id="WP_341840809.1">
    <property type="nucleotide sequence ID" value="NZ_CP149792.1"/>
</dbReference>
<name>A0ABZ2Z389_9BACT</name>
<feature type="transmembrane region" description="Helical" evidence="7">
    <location>
        <begin position="246"/>
        <end position="272"/>
    </location>
</feature>
<dbReference type="Gene3D" id="1.20.1740.10">
    <property type="entry name" value="Amino acid/polyamine transporter I"/>
    <property type="match status" value="1"/>
</dbReference>
<dbReference type="EMBL" id="CP150096">
    <property type="protein sequence ID" value="WZN46068.1"/>
    <property type="molecule type" value="Genomic_DNA"/>
</dbReference>
<dbReference type="InterPro" id="IPR002293">
    <property type="entry name" value="AA/rel_permease1"/>
</dbReference>
<comment type="subcellular location">
    <subcellularLocation>
        <location evidence="1">Cell membrane</location>
        <topology evidence="1">Multi-pass membrane protein</topology>
    </subcellularLocation>
</comment>
<reference evidence="8 9" key="1">
    <citation type="submission" date="2024-03" db="EMBL/GenBank/DDBJ databases">
        <title>Chitinophaga caseinilytica sp. nov., a casein hydrolysing bacterium isolated from forest soil.</title>
        <authorList>
            <person name="Lee D.S."/>
            <person name="Han D.M."/>
            <person name="Baek J.H."/>
            <person name="Choi D.G."/>
            <person name="Jeon J.H."/>
            <person name="Jeon C.O."/>
        </authorList>
    </citation>
    <scope>NUCLEOTIDE SEQUENCE [LARGE SCALE GENOMIC DNA]</scope>
    <source>
        <strain evidence="8 9">KACC 19118</strain>
    </source>
</reference>
<evidence type="ECO:0000313" key="9">
    <source>
        <dbReference type="Proteomes" id="UP001449657"/>
    </source>
</evidence>
<sequence length="483" mass="51620">MASANKSISTVQLALMTAAAVISLRGLPMMAKEELTMFFYIGFATFLFLMPAALVGAELGSAFAAKGGGVYTWVKEAYNQKLGFLAIFLQWIQNVVWYPTVLAFAAASIAYMIGRPELALNGTFVGVFSIGIYWFATWITFKGTDIVSKISSQGFLIGTVLPGVAVILLAAIWLAGGHPLEFLNIPAEQHSLVHETQGRIHPRLVPGIHGMGDIAFLAGILLLFAGVEVHAVHAQELSNPQKQFPAAIFLAALISFGLFTLGSLGMAAMLPYDQIDLQGGLLVAFDQQFARLGVPWLTNIMGALAAFGVLAGVMSWISGPSRGLLWTAKDGQLPPFLAHTNKNGVQSHILIVQGSIVSVLSGLYFVMDDVNVAFFLLSALTIGLYLIMYMLMYASAIKLRYTQPDLVRAYKVPGGNTGMWLIAGIGFIAVAFSFVVAFFPPTQLPVGSPAFYVSVVAIGTVVFVAAPFLISASVKKKPAPAKT</sequence>
<feature type="transmembrane region" description="Helical" evidence="7">
    <location>
        <begin position="373"/>
        <end position="397"/>
    </location>
</feature>
<protein>
    <submittedName>
        <fullName evidence="8">Amino acid permease</fullName>
    </submittedName>
</protein>
<evidence type="ECO:0000256" key="1">
    <source>
        <dbReference type="ARBA" id="ARBA00004651"/>
    </source>
</evidence>
<keyword evidence="4 7" id="KW-0812">Transmembrane</keyword>
<evidence type="ECO:0000256" key="6">
    <source>
        <dbReference type="ARBA" id="ARBA00023136"/>
    </source>
</evidence>
<evidence type="ECO:0000256" key="2">
    <source>
        <dbReference type="ARBA" id="ARBA00022448"/>
    </source>
</evidence>
<accession>A0ABZ2Z389</accession>
<dbReference type="PANTHER" id="PTHR42770:SF15">
    <property type="entry name" value="GLUTAMATE_GAMMA-AMINOBUTYRATE ANTIPORTER-RELATED"/>
    <property type="match status" value="1"/>
</dbReference>
<feature type="transmembrane region" description="Helical" evidence="7">
    <location>
        <begin position="119"/>
        <end position="141"/>
    </location>
</feature>
<keyword evidence="2" id="KW-0813">Transport</keyword>
<dbReference type="InterPro" id="IPR050367">
    <property type="entry name" value="APC_superfamily"/>
</dbReference>
<feature type="transmembrane region" description="Helical" evidence="7">
    <location>
        <begin position="12"/>
        <end position="31"/>
    </location>
</feature>
<feature type="transmembrane region" description="Helical" evidence="7">
    <location>
        <begin position="418"/>
        <end position="439"/>
    </location>
</feature>
<dbReference type="Proteomes" id="UP001449657">
    <property type="component" value="Chromosome"/>
</dbReference>
<dbReference type="PIRSF" id="PIRSF006060">
    <property type="entry name" value="AA_transporter"/>
    <property type="match status" value="1"/>
</dbReference>
<feature type="transmembrane region" description="Helical" evidence="7">
    <location>
        <begin position="349"/>
        <end position="367"/>
    </location>
</feature>
<gene>
    <name evidence="8" type="ORF">WJU22_24535</name>
</gene>
<evidence type="ECO:0000256" key="3">
    <source>
        <dbReference type="ARBA" id="ARBA00022475"/>
    </source>
</evidence>
<keyword evidence="6 7" id="KW-0472">Membrane</keyword>
<feature type="transmembrane region" description="Helical" evidence="7">
    <location>
        <begin position="292"/>
        <end position="317"/>
    </location>
</feature>
<feature type="transmembrane region" description="Helical" evidence="7">
    <location>
        <begin position="451"/>
        <end position="474"/>
    </location>
</feature>
<keyword evidence="9" id="KW-1185">Reference proteome</keyword>
<evidence type="ECO:0000256" key="4">
    <source>
        <dbReference type="ARBA" id="ARBA00022692"/>
    </source>
</evidence>
<feature type="transmembrane region" description="Helical" evidence="7">
    <location>
        <begin position="153"/>
        <end position="175"/>
    </location>
</feature>
<dbReference type="Pfam" id="PF13520">
    <property type="entry name" value="AA_permease_2"/>
    <property type="match status" value="1"/>
</dbReference>
<proteinExistence type="predicted"/>
<evidence type="ECO:0000313" key="8">
    <source>
        <dbReference type="EMBL" id="WZN46068.1"/>
    </source>
</evidence>
<organism evidence="8 9">
    <name type="scientific">Chitinophaga caseinilytica</name>
    <dbReference type="NCBI Taxonomy" id="2267521"/>
    <lineage>
        <taxon>Bacteria</taxon>
        <taxon>Pseudomonadati</taxon>
        <taxon>Bacteroidota</taxon>
        <taxon>Chitinophagia</taxon>
        <taxon>Chitinophagales</taxon>
        <taxon>Chitinophagaceae</taxon>
        <taxon>Chitinophaga</taxon>
    </lineage>
</organism>
<feature type="transmembrane region" description="Helical" evidence="7">
    <location>
        <begin position="37"/>
        <end position="57"/>
    </location>
</feature>